<feature type="binding site" evidence="8">
    <location>
        <position position="211"/>
    </location>
    <ligand>
        <name>Zn(2+)</name>
        <dbReference type="ChEBI" id="CHEBI:29105"/>
        <label>2</label>
    </ligand>
</feature>
<feature type="binding site" evidence="8">
    <location>
        <position position="233"/>
    </location>
    <ligand>
        <name>Zn(2+)</name>
        <dbReference type="ChEBI" id="CHEBI:29105"/>
        <label>1</label>
    </ligand>
</feature>
<dbReference type="SUPFAM" id="SSF53187">
    <property type="entry name" value="Zn-dependent exopeptidases"/>
    <property type="match status" value="1"/>
</dbReference>
<dbReference type="GO" id="GO:0046872">
    <property type="term" value="F:metal ion binding"/>
    <property type="evidence" value="ECO:0007669"/>
    <property type="project" value="UniProtKB-UniRule"/>
</dbReference>
<dbReference type="PANTHER" id="PTHR32481">
    <property type="entry name" value="AMINOPEPTIDASE"/>
    <property type="match status" value="1"/>
</dbReference>
<dbReference type="Pfam" id="PF05343">
    <property type="entry name" value="Peptidase_M42"/>
    <property type="match status" value="1"/>
</dbReference>
<keyword evidence="5 9" id="KW-0378">Hydrolase</keyword>
<dbReference type="CDD" id="cd05656">
    <property type="entry name" value="M42_Frv"/>
    <property type="match status" value="1"/>
</dbReference>
<comment type="cofactor">
    <cofactor evidence="8">
        <name>a divalent metal cation</name>
        <dbReference type="ChEBI" id="CHEBI:60240"/>
    </cofactor>
    <text evidence="8">Binds 2 divalent metal cations per subunit.</text>
</comment>
<dbReference type="GO" id="GO:0004177">
    <property type="term" value="F:aminopeptidase activity"/>
    <property type="evidence" value="ECO:0007669"/>
    <property type="project" value="UniProtKB-UniRule"/>
</dbReference>
<evidence type="ECO:0000256" key="8">
    <source>
        <dbReference type="PIRSR" id="PIRSR001123-2"/>
    </source>
</evidence>
<evidence type="ECO:0000313" key="10">
    <source>
        <dbReference type="Proteomes" id="UP001238450"/>
    </source>
</evidence>
<evidence type="ECO:0000256" key="7">
    <source>
        <dbReference type="PIRSR" id="PIRSR001123-1"/>
    </source>
</evidence>
<evidence type="ECO:0000256" key="6">
    <source>
        <dbReference type="PIRNR" id="PIRNR001123"/>
    </source>
</evidence>
<dbReference type="Gene3D" id="3.40.630.10">
    <property type="entry name" value="Zn peptidases"/>
    <property type="match status" value="1"/>
</dbReference>
<evidence type="ECO:0000256" key="5">
    <source>
        <dbReference type="ARBA" id="ARBA00022801"/>
    </source>
</evidence>
<keyword evidence="9" id="KW-0326">Glycosidase</keyword>
<dbReference type="GO" id="GO:0008810">
    <property type="term" value="F:cellulase activity"/>
    <property type="evidence" value="ECO:0007669"/>
    <property type="project" value="UniProtKB-EC"/>
</dbReference>
<evidence type="ECO:0000313" key="9">
    <source>
        <dbReference type="EMBL" id="MDQ0416280.1"/>
    </source>
</evidence>
<dbReference type="Gene3D" id="2.40.30.40">
    <property type="entry name" value="Peptidase M42, domain 2"/>
    <property type="match status" value="1"/>
</dbReference>
<feature type="active site" description="Proton acceptor" evidence="7">
    <location>
        <position position="210"/>
    </location>
</feature>
<evidence type="ECO:0000256" key="4">
    <source>
        <dbReference type="ARBA" id="ARBA00022723"/>
    </source>
</evidence>
<protein>
    <submittedName>
        <fullName evidence="9">Endoglucanase</fullName>
        <ecNumber evidence="9">3.2.1.4</ecNumber>
    </submittedName>
</protein>
<keyword evidence="4 8" id="KW-0479">Metal-binding</keyword>
<dbReference type="InterPro" id="IPR051464">
    <property type="entry name" value="Peptidase_M42_aminopept"/>
</dbReference>
<keyword evidence="10" id="KW-1185">Reference proteome</keyword>
<accession>A0AAJ1TKJ9</accession>
<dbReference type="InterPro" id="IPR023367">
    <property type="entry name" value="Peptidase_M42_dom2"/>
</dbReference>
<evidence type="ECO:0000256" key="2">
    <source>
        <dbReference type="ARBA" id="ARBA00022438"/>
    </source>
</evidence>
<keyword evidence="2" id="KW-0031">Aminopeptidase</keyword>
<dbReference type="EMBL" id="JAUSUV010000002">
    <property type="protein sequence ID" value="MDQ0416280.1"/>
    <property type="molecule type" value="Genomic_DNA"/>
</dbReference>
<feature type="binding site" evidence="8">
    <location>
        <position position="320"/>
    </location>
    <ligand>
        <name>Zn(2+)</name>
        <dbReference type="ChEBI" id="CHEBI:29105"/>
        <label>2</label>
    </ligand>
</feature>
<dbReference type="Proteomes" id="UP001238450">
    <property type="component" value="Unassembled WGS sequence"/>
</dbReference>
<sequence>MMDLLKELTEARGVSGYEQEVRRIMERELRQMKSKVELKTDNTGSIFGEKQGVSGGPRILLAGHLDEVGFMVSEITSSGYLRFVPLGGWWSQVLLAQRVQIVTEKRTFTGVIGSKAPHVLTPEERNKVYPMREMFIDVGAHSDEQLKEWGIKVGDPIIPICPFEILPDDDTILAKALDNRMGCYVALEVLRQIEQESHPNTVLAGATVQEEVGLRGATTAPFALEPDVAFAIDVGIAQDGPGMESLTKAKMGKGPVITFLDATMIPNIRLRDLVIETAEKEGIAYQVDTMLGGGTDAGRFHLYKRGLPSLSIGVASRYIHSHTSMVSKQDVQDLIRLLVAVTKRLDTEQVKNLTDYL</sequence>
<dbReference type="InterPro" id="IPR008007">
    <property type="entry name" value="Peptidase_M42"/>
</dbReference>
<organism evidence="9 10">
    <name type="scientific">Croceifilum oryzae</name>
    <dbReference type="NCBI Taxonomy" id="1553429"/>
    <lineage>
        <taxon>Bacteria</taxon>
        <taxon>Bacillati</taxon>
        <taxon>Bacillota</taxon>
        <taxon>Bacilli</taxon>
        <taxon>Bacillales</taxon>
        <taxon>Thermoactinomycetaceae</taxon>
        <taxon>Croceifilum</taxon>
    </lineage>
</organism>
<comment type="caution">
    <text evidence="9">The sequence shown here is derived from an EMBL/GenBank/DDBJ whole genome shotgun (WGS) entry which is preliminary data.</text>
</comment>
<dbReference type="PANTHER" id="PTHR32481:SF0">
    <property type="entry name" value="AMINOPEPTIDASE YPDE-RELATED"/>
    <property type="match status" value="1"/>
</dbReference>
<feature type="binding site" evidence="8">
    <location>
        <position position="178"/>
    </location>
    <ligand>
        <name>Zn(2+)</name>
        <dbReference type="ChEBI" id="CHEBI:29105"/>
        <label>1</label>
    </ligand>
</feature>
<keyword evidence="3" id="KW-0645">Protease</keyword>
<dbReference type="EC" id="3.2.1.4" evidence="9"/>
<dbReference type="GO" id="GO:0006508">
    <property type="term" value="P:proteolysis"/>
    <property type="evidence" value="ECO:0007669"/>
    <property type="project" value="UniProtKB-KW"/>
</dbReference>
<feature type="binding site" evidence="8">
    <location>
        <position position="178"/>
    </location>
    <ligand>
        <name>Zn(2+)</name>
        <dbReference type="ChEBI" id="CHEBI:29105"/>
        <label>2</label>
    </ligand>
</feature>
<reference evidence="9 10" key="1">
    <citation type="submission" date="2023-07" db="EMBL/GenBank/DDBJ databases">
        <title>Genomic Encyclopedia of Type Strains, Phase IV (KMG-IV): sequencing the most valuable type-strain genomes for metagenomic binning, comparative biology and taxonomic classification.</title>
        <authorList>
            <person name="Goeker M."/>
        </authorList>
    </citation>
    <scope>NUCLEOTIDE SEQUENCE [LARGE SCALE GENOMIC DNA]</scope>
    <source>
        <strain evidence="9 10">DSM 46876</strain>
    </source>
</reference>
<evidence type="ECO:0000256" key="3">
    <source>
        <dbReference type="ARBA" id="ARBA00022670"/>
    </source>
</evidence>
<evidence type="ECO:0000256" key="1">
    <source>
        <dbReference type="ARBA" id="ARBA00006272"/>
    </source>
</evidence>
<dbReference type="SUPFAM" id="SSF101821">
    <property type="entry name" value="Aminopeptidase/glucanase lid domain"/>
    <property type="match status" value="1"/>
</dbReference>
<dbReference type="AlphaFoldDB" id="A0AAJ1TKJ9"/>
<gene>
    <name evidence="9" type="ORF">J2Z48_000444</name>
</gene>
<proteinExistence type="inferred from homology"/>
<comment type="similarity">
    <text evidence="1 6">Belongs to the peptidase M42 family.</text>
</comment>
<dbReference type="PIRSF" id="PIRSF001123">
    <property type="entry name" value="PepA_GA"/>
    <property type="match status" value="1"/>
</dbReference>
<feature type="binding site" evidence="8">
    <location>
        <position position="64"/>
    </location>
    <ligand>
        <name>Zn(2+)</name>
        <dbReference type="ChEBI" id="CHEBI:29105"/>
        <label>1</label>
    </ligand>
</feature>
<name>A0AAJ1TKJ9_9BACL</name>